<name>A0ABP7QKD6_9SPHI</name>
<dbReference type="SUPFAM" id="SSF52266">
    <property type="entry name" value="SGNH hydrolase"/>
    <property type="match status" value="1"/>
</dbReference>
<dbReference type="Proteomes" id="UP001501081">
    <property type="component" value="Unassembled WGS sequence"/>
</dbReference>
<dbReference type="CDD" id="cd00229">
    <property type="entry name" value="SGNH_hydrolase"/>
    <property type="match status" value="1"/>
</dbReference>
<proteinExistence type="predicted"/>
<dbReference type="InterPro" id="IPR036514">
    <property type="entry name" value="SGNH_hydro_sf"/>
</dbReference>
<dbReference type="InterPro" id="IPR001087">
    <property type="entry name" value="GDSL"/>
</dbReference>
<gene>
    <name evidence="1" type="ORF">GCM10022246_38340</name>
</gene>
<evidence type="ECO:0008006" key="3">
    <source>
        <dbReference type="Google" id="ProtNLM"/>
    </source>
</evidence>
<protein>
    <recommendedName>
        <fullName evidence="3">SGNH hydrolase-type esterase domain-containing protein</fullName>
    </recommendedName>
</protein>
<keyword evidence="2" id="KW-1185">Reference proteome</keyword>
<comment type="caution">
    <text evidence="1">The sequence shown here is derived from an EMBL/GenBank/DDBJ whole genome shotgun (WGS) entry which is preliminary data.</text>
</comment>
<evidence type="ECO:0000313" key="1">
    <source>
        <dbReference type="EMBL" id="GAA3982674.1"/>
    </source>
</evidence>
<dbReference type="Pfam" id="PF00657">
    <property type="entry name" value="Lipase_GDSL"/>
    <property type="match status" value="1"/>
</dbReference>
<evidence type="ECO:0000313" key="2">
    <source>
        <dbReference type="Proteomes" id="UP001501081"/>
    </source>
</evidence>
<organism evidence="1 2">
    <name type="scientific">Pedobacter ginsengiterrae</name>
    <dbReference type="NCBI Taxonomy" id="871696"/>
    <lineage>
        <taxon>Bacteria</taxon>
        <taxon>Pseudomonadati</taxon>
        <taxon>Bacteroidota</taxon>
        <taxon>Sphingobacteriia</taxon>
        <taxon>Sphingobacteriales</taxon>
        <taxon>Sphingobacteriaceae</taxon>
        <taxon>Pedobacter</taxon>
    </lineage>
</organism>
<accession>A0ABP7QKD6</accession>
<dbReference type="RefSeq" id="WP_344769645.1">
    <property type="nucleotide sequence ID" value="NZ_BAABAK010000020.1"/>
</dbReference>
<dbReference type="EMBL" id="BAABAK010000020">
    <property type="protein sequence ID" value="GAA3982674.1"/>
    <property type="molecule type" value="Genomic_DNA"/>
</dbReference>
<reference evidence="2" key="1">
    <citation type="journal article" date="2019" name="Int. J. Syst. Evol. Microbiol.">
        <title>The Global Catalogue of Microorganisms (GCM) 10K type strain sequencing project: providing services to taxonomists for standard genome sequencing and annotation.</title>
        <authorList>
            <consortium name="The Broad Institute Genomics Platform"/>
            <consortium name="The Broad Institute Genome Sequencing Center for Infectious Disease"/>
            <person name="Wu L."/>
            <person name="Ma J."/>
        </authorList>
    </citation>
    <scope>NUCLEOTIDE SEQUENCE [LARGE SCALE GENOMIC DNA]</scope>
    <source>
        <strain evidence="2">JCM 17338</strain>
    </source>
</reference>
<dbReference type="Gene3D" id="3.40.50.1110">
    <property type="entry name" value="SGNH hydrolase"/>
    <property type="match status" value="1"/>
</dbReference>
<sequence>MELIKLKKRILIIGDSLCLSRNKPEIVGLTDTWPYVLNQNKEFEIIQLGIGGAAIKTLYDQAQYYEGSNPEILIIQSGIVDCAPRALGWLEKEIINSSRLLSFIVNRFMPINLMRRYRGLTYTNKANYKKNINEFIKKFSKSKIIFIGILPASNEYEKLLPGISNNIKSYNKIIKEEIINKGLFLNADNIPMEGIMSDHHHLNAMGHKWLSEKIINMIKKEELN</sequence>